<dbReference type="Pfam" id="PF22547">
    <property type="entry name" value="2H-SAK"/>
    <property type="match status" value="1"/>
</dbReference>
<reference evidence="2" key="1">
    <citation type="journal article" date="2015" name="Nature">
        <title>Complex archaea that bridge the gap between prokaryotes and eukaryotes.</title>
        <authorList>
            <person name="Spang A."/>
            <person name="Saw J.H."/>
            <person name="Jorgensen S.L."/>
            <person name="Zaremba-Niedzwiedzka K."/>
            <person name="Martijn J."/>
            <person name="Lind A.E."/>
            <person name="van Eijk R."/>
            <person name="Schleper C."/>
            <person name="Guy L."/>
            <person name="Ettema T.J."/>
        </authorList>
    </citation>
    <scope>NUCLEOTIDE SEQUENCE</scope>
</reference>
<dbReference type="EMBL" id="LAZR01000062">
    <property type="protein sequence ID" value="KKN96846.1"/>
    <property type="molecule type" value="Genomic_DNA"/>
</dbReference>
<dbReference type="AlphaFoldDB" id="A0A0F9XCY7"/>
<dbReference type="InterPro" id="IPR054498">
    <property type="entry name" value="2H-SAK"/>
</dbReference>
<organism evidence="2">
    <name type="scientific">marine sediment metagenome</name>
    <dbReference type="NCBI Taxonomy" id="412755"/>
    <lineage>
        <taxon>unclassified sequences</taxon>
        <taxon>metagenomes</taxon>
        <taxon>ecological metagenomes</taxon>
    </lineage>
</organism>
<protein>
    <recommendedName>
        <fullName evidence="1">Swiss Army Knife 2H phosphoesterase domain-containing protein</fullName>
    </recommendedName>
</protein>
<evidence type="ECO:0000259" key="1">
    <source>
        <dbReference type="Pfam" id="PF22547"/>
    </source>
</evidence>
<gene>
    <name evidence="2" type="ORF">LCGC14_0164900</name>
</gene>
<feature type="domain" description="Swiss Army Knife 2H phosphoesterase" evidence="1">
    <location>
        <begin position="72"/>
        <end position="166"/>
    </location>
</feature>
<name>A0A0F9XCY7_9ZZZZ</name>
<sequence length="183" mass="20864">MQADWLDLQFLDEIDGAHNRRPLTFMGKLKPEDTDPDKPWVCLEVDDVIPAMVFATLKAQGKLVDDVIPSFDNPHITVVKNDEAKQLRDKHGDEWKDKVGAGFYEYTLGDVIDLDPAGWDEMSRVWFVQVDSPQLEQLRRSLGLKKLPQSEEGKAQDFHITFAIRPAQQEPTVSETVLESLME</sequence>
<comment type="caution">
    <text evidence="2">The sequence shown here is derived from an EMBL/GenBank/DDBJ whole genome shotgun (WGS) entry which is preliminary data.</text>
</comment>
<evidence type="ECO:0000313" key="2">
    <source>
        <dbReference type="EMBL" id="KKN96846.1"/>
    </source>
</evidence>
<proteinExistence type="predicted"/>
<accession>A0A0F9XCY7</accession>